<dbReference type="PROSITE" id="PS00018">
    <property type="entry name" value="EF_HAND_1"/>
    <property type="match status" value="1"/>
</dbReference>
<dbReference type="InterPro" id="IPR018247">
    <property type="entry name" value="EF_Hand_1_Ca_BS"/>
</dbReference>
<feature type="compositionally biased region" description="Pro residues" evidence="2">
    <location>
        <begin position="67"/>
        <end position="81"/>
    </location>
</feature>
<accession>A0ABQ0KWR7</accession>
<feature type="region of interest" description="Disordered" evidence="2">
    <location>
        <begin position="1"/>
        <end position="81"/>
    </location>
</feature>
<proteinExistence type="predicted"/>
<keyword evidence="4" id="KW-1185">Reference proteome</keyword>
<evidence type="ECO:0000313" key="3">
    <source>
        <dbReference type="EMBL" id="GAT43285.1"/>
    </source>
</evidence>
<reference evidence="3" key="1">
    <citation type="submission" date="2014-09" db="EMBL/GenBank/DDBJ databases">
        <title>Genome sequence of the luminous mushroom Mycena chlorophos for searching fungal bioluminescence genes.</title>
        <authorList>
            <person name="Tanaka Y."/>
            <person name="Kasuga D."/>
            <person name="Oba Y."/>
            <person name="Hase S."/>
            <person name="Sato K."/>
            <person name="Oba Y."/>
            <person name="Sakakibara Y."/>
        </authorList>
    </citation>
    <scope>NUCLEOTIDE SEQUENCE</scope>
</reference>
<evidence type="ECO:0000313" key="4">
    <source>
        <dbReference type="Proteomes" id="UP000815677"/>
    </source>
</evidence>
<dbReference type="Proteomes" id="UP000815677">
    <property type="component" value="Unassembled WGS sequence"/>
</dbReference>
<dbReference type="EMBL" id="DF838807">
    <property type="protein sequence ID" value="GAT43285.1"/>
    <property type="molecule type" value="Genomic_DNA"/>
</dbReference>
<evidence type="ECO:0008006" key="5">
    <source>
        <dbReference type="Google" id="ProtNLM"/>
    </source>
</evidence>
<keyword evidence="1" id="KW-0175">Coiled coil</keyword>
<gene>
    <name evidence="3" type="ORF">MCHLO_00974</name>
</gene>
<evidence type="ECO:0000256" key="1">
    <source>
        <dbReference type="SAM" id="Coils"/>
    </source>
</evidence>
<feature type="coiled-coil region" evidence="1">
    <location>
        <begin position="1265"/>
        <end position="1310"/>
    </location>
</feature>
<feature type="compositionally biased region" description="Basic residues" evidence="2">
    <location>
        <begin position="7"/>
        <end position="20"/>
    </location>
</feature>
<feature type="compositionally biased region" description="Basic and acidic residues" evidence="2">
    <location>
        <begin position="491"/>
        <end position="509"/>
    </location>
</feature>
<protein>
    <recommendedName>
        <fullName evidence="5">Vacuolar protein sorting-associated protein 13 second N-terminal domain-containing protein</fullName>
    </recommendedName>
</protein>
<name>A0ABQ0KWR7_MYCCL</name>
<sequence>MPSLPRLLKRLSSKSLKKSKQGSSDEGTPPLKTAASEASFGEVIAGSGTHFLNGSADASPHGTVTAPPVPPVPRLPEAPPPQIQAVIPQDALSVSLQDAWKSANTDPKKSKADKLLQSVETAGMAAMARETTGAAELAVVETELTAVGVLDNIESGIRALAEGMPVLMNALDEVAKLHPFIGVAVMAFKAVWALEQKRRDNDKKILALHVEMKDMMGVLTQLKNVTDPDALAPDGSTIKGRMQVIIETAAKNIKACANACDTYVKKKLVVKVIKGPIWEGRLAAFSGEFTKRKSEFEFAMSIHTALGVDAAVRGISSLTNSSQAIEAKIDIMMKLFAQMATPDQKDMARLVDQKGGASVLDNDKALKELNDIENKSLAAQAGTREKHTGTLADLKEDLRTSPDAAMDANMELFSRKFAVQQRQIIEELSHVVERQGDRIIGAVLAGPHDRIIDPNVHAVWKEMGWRGSVKTRHFVMALRDHFQEDFKHHHNGAEVESPKEGEPAEEKEYVPPIPKSDEWTLDFIDVVRLQPISEAFDDDASGFVTIAEVNAFTTSRPLDWSLARWIAYWSIGHHQTMIDYADKINQILSKMFAILPFVLPDNKSAVNRYLKTIYESVYSLVGSLDKRYINTVLQAKFESYVNHEEERIRSNLEAVKYDLDDLATLDLVIGEGRIEKFVFPVLYLLMKRHFEIFRVCQTHAVSSDELWDAADTIIWVFDAVRARLELLQSIFKQQKLDVEAQFKSFSFGLYEVMNKPDILWAAKVVQEMEFGDYDYLESLEDPFTTELDKILNYPFDQEPLDLAAYALRPPPTTIDPSTVLEGALPLLSNRWHGFNYDSPDAHYPTAGMLSITFEPTSLDGNVQTFATSERANMVAYNVKGDCHVAEDDASTMVVTFRRIFATGFVQHFHALWKIGSNTLSGTYGEEEDPTTHPYVFLFRQINPQDMCFMPAPIELQSTSDDSGQNPKARALWAFAINATIQRIRREGWSWSFFKERRDNRQRFIELYIRSGHGNISFGKYLDENEMLELARIKKSFTTRDSRFYHSLADKQLRATTQHGCFCDNCGGAVGGARISCMVCQVKGTWDSVDFDESVDCFSERVMRDDLQRPHLPHHDLIKLRRVLHIRDWGKTFCRAREGMERARTIMTAASPPVEESTASDASKRMSMAAKRLSVAPKSALANPEKTSTGPRCANCAKSLSLAQPSWFCVFCEQETFICWECDAKGESGIANLLGKKECEHDFNAHDLVRVQEKVEDKDLTTDERLDVLEETVRTVNERIVKMETAVEERMGRLEETVEKKMGKIESMLEQLLAQ</sequence>
<feature type="region of interest" description="Disordered" evidence="2">
    <location>
        <begin position="491"/>
        <end position="511"/>
    </location>
</feature>
<evidence type="ECO:0000256" key="2">
    <source>
        <dbReference type="SAM" id="MobiDB-lite"/>
    </source>
</evidence>
<organism evidence="3 4">
    <name type="scientific">Mycena chlorophos</name>
    <name type="common">Agaric fungus</name>
    <name type="synonym">Agaricus chlorophos</name>
    <dbReference type="NCBI Taxonomy" id="658473"/>
    <lineage>
        <taxon>Eukaryota</taxon>
        <taxon>Fungi</taxon>
        <taxon>Dikarya</taxon>
        <taxon>Basidiomycota</taxon>
        <taxon>Agaricomycotina</taxon>
        <taxon>Agaricomycetes</taxon>
        <taxon>Agaricomycetidae</taxon>
        <taxon>Agaricales</taxon>
        <taxon>Marasmiineae</taxon>
        <taxon>Mycenaceae</taxon>
        <taxon>Mycena</taxon>
    </lineage>
</organism>